<feature type="region of interest" description="Disordered" evidence="6">
    <location>
        <begin position="252"/>
        <end position="271"/>
    </location>
</feature>
<dbReference type="PROSITE" id="PS50918">
    <property type="entry name" value="WWE"/>
    <property type="match status" value="1"/>
</dbReference>
<gene>
    <name evidence="9" type="primary">LOC34620869</name>
</gene>
<dbReference type="RefSeq" id="XP_026192563.1">
    <property type="nucleotide sequence ID" value="XM_026336778.1"/>
</dbReference>
<dbReference type="InterPro" id="IPR004170">
    <property type="entry name" value="WWE_dom"/>
</dbReference>
<accession>A0A6P6RXG6</accession>
<evidence type="ECO:0000256" key="6">
    <source>
        <dbReference type="SAM" id="MobiDB-lite"/>
    </source>
</evidence>
<dbReference type="Pfam" id="PF18102">
    <property type="entry name" value="DTC"/>
    <property type="match status" value="1"/>
</dbReference>
<feature type="region of interest" description="Disordered" evidence="6">
    <location>
        <begin position="338"/>
        <end position="360"/>
    </location>
</feature>
<evidence type="ECO:0000259" key="7">
    <source>
        <dbReference type="PROSITE" id="PS50918"/>
    </source>
</evidence>
<dbReference type="SUPFAM" id="SSF117839">
    <property type="entry name" value="WWE domain"/>
    <property type="match status" value="1"/>
</dbReference>
<dbReference type="PANTHER" id="PTHR12622">
    <property type="entry name" value="DELTEX-RELATED"/>
    <property type="match status" value="1"/>
</dbReference>
<dbReference type="Gene3D" id="3.30.720.50">
    <property type="match status" value="1"/>
</dbReference>
<evidence type="ECO:0000256" key="2">
    <source>
        <dbReference type="ARBA" id="ARBA00004906"/>
    </source>
</evidence>
<feature type="compositionally biased region" description="Basic and acidic residues" evidence="6">
    <location>
        <begin position="408"/>
        <end position="425"/>
    </location>
</feature>
<evidence type="ECO:0000313" key="8">
    <source>
        <dbReference type="Proteomes" id="UP000515125"/>
    </source>
</evidence>
<dbReference type="EC" id="2.3.2.27" evidence="3"/>
<proteinExistence type="predicted"/>
<feature type="region of interest" description="Disordered" evidence="6">
    <location>
        <begin position="212"/>
        <end position="235"/>
    </location>
</feature>
<sequence>MGSPFVPGRITFPPPTTKALPAVWSWQMGEAEWVPFDAQLMEMLEDLWRAMHRELGVTQQDEEPELLTQAHVRTEEPEQQSHNAVQAPSRSRYLVTNPRPHAVQPHPSVAHKVFVFLAPWHYCIDVETMTQQNTTTRTVRPIRRAVETAGLWYAKGSNGYAKRFHPQVEAHLEALLQGSLLGVQDRHAFVFAWQDNETGALHFTDVLTMRDSMDPGSSREATGKGSKKTVRSLPNALDNCNPGTSLVARMEVSPPSGASPPVAEDPAGTATAMGAFPLPSLSVGTPEEGEAYCAGYNEPLQAEDFQQALTMVEGEGVPEDCCAICLDSFALRRGMPPHNTVAESRDQQQRENGCSQIEGNDNSGQTLQVAACDLPQGCCDTEGPPATSMSSSTDARYHWRASSNITDISRKNSESRKRNQNEADGADRKMCWKISNRSLLSGHSSQGTIIINYYIAGGIQTERHAQPKASFTGARRRAYLPDWILHYGYPDETFLSRLEEELRARGFPLEGTEPTKRSACASTQSSSQSTKVARSLTRQSAALAGTSVTLAPNLEETNMYLRNEKWATDFFFPRQEHVKQLSIVGAQNAVTQRACTSGWFLRKEPPYKQPSPLPRRL</sequence>
<dbReference type="GO" id="GO:0061630">
    <property type="term" value="F:ubiquitin protein ligase activity"/>
    <property type="evidence" value="ECO:0007669"/>
    <property type="project" value="UniProtKB-EC"/>
</dbReference>
<keyword evidence="4" id="KW-0808">Transferase</keyword>
<dbReference type="InterPro" id="IPR039396">
    <property type="entry name" value="Deltex_C"/>
</dbReference>
<reference evidence="9" key="1">
    <citation type="submission" date="2025-08" db="UniProtKB">
        <authorList>
            <consortium name="RefSeq"/>
        </authorList>
    </citation>
    <scope>IDENTIFICATION</scope>
</reference>
<feature type="region of interest" description="Disordered" evidence="6">
    <location>
        <begin position="403"/>
        <end position="425"/>
    </location>
</feature>
<keyword evidence="8" id="KW-1185">Reference proteome</keyword>
<evidence type="ECO:0000256" key="1">
    <source>
        <dbReference type="ARBA" id="ARBA00000900"/>
    </source>
</evidence>
<feature type="compositionally biased region" description="Polar residues" evidence="6">
    <location>
        <begin position="350"/>
        <end position="360"/>
    </location>
</feature>
<name>A0A6P6RXG6_9EIME</name>
<dbReference type="InterPro" id="IPR039398">
    <property type="entry name" value="Deltex_fam"/>
</dbReference>
<dbReference type="OrthoDB" id="527344at2759"/>
<dbReference type="GeneID" id="34620869"/>
<comment type="pathway">
    <text evidence="2">Protein modification; protein ubiquitination.</text>
</comment>
<organism evidence="8 9">
    <name type="scientific">Cyclospora cayetanensis</name>
    <dbReference type="NCBI Taxonomy" id="88456"/>
    <lineage>
        <taxon>Eukaryota</taxon>
        <taxon>Sar</taxon>
        <taxon>Alveolata</taxon>
        <taxon>Apicomplexa</taxon>
        <taxon>Conoidasida</taxon>
        <taxon>Coccidia</taxon>
        <taxon>Eucoccidiorida</taxon>
        <taxon>Eimeriorina</taxon>
        <taxon>Eimeriidae</taxon>
        <taxon>Cyclospora</taxon>
    </lineage>
</organism>
<feature type="compositionally biased region" description="Low complexity" evidence="6">
    <location>
        <begin position="252"/>
        <end position="262"/>
    </location>
</feature>
<protein>
    <recommendedName>
        <fullName evidence="3">RING-type E3 ubiquitin transferase</fullName>
        <ecNumber evidence="3">2.3.2.27</ecNumber>
    </recommendedName>
</protein>
<dbReference type="Pfam" id="PF02825">
    <property type="entry name" value="WWE"/>
    <property type="match status" value="1"/>
</dbReference>
<comment type="catalytic activity">
    <reaction evidence="1">
        <text>S-ubiquitinyl-[E2 ubiquitin-conjugating enzyme]-L-cysteine + [acceptor protein]-L-lysine = [E2 ubiquitin-conjugating enzyme]-L-cysteine + N(6)-ubiquitinyl-[acceptor protein]-L-lysine.</text>
        <dbReference type="EC" id="2.3.2.27"/>
    </reaction>
</comment>
<evidence type="ECO:0000313" key="9">
    <source>
        <dbReference type="RefSeq" id="XP_026192563.1"/>
    </source>
</evidence>
<dbReference type="UniPathway" id="UPA00143"/>
<dbReference type="GO" id="GO:0016567">
    <property type="term" value="P:protein ubiquitination"/>
    <property type="evidence" value="ECO:0007669"/>
    <property type="project" value="UniProtKB-UniPathway"/>
</dbReference>
<feature type="domain" description="WWE" evidence="7">
    <location>
        <begin position="10"/>
        <end position="87"/>
    </location>
</feature>
<dbReference type="Proteomes" id="UP000515125">
    <property type="component" value="Unplaced"/>
</dbReference>
<dbReference type="InterPro" id="IPR039399">
    <property type="entry name" value="Deltex_C_sf"/>
</dbReference>
<dbReference type="GO" id="GO:0007219">
    <property type="term" value="P:Notch signaling pathway"/>
    <property type="evidence" value="ECO:0007669"/>
    <property type="project" value="InterPro"/>
</dbReference>
<evidence type="ECO:0000256" key="4">
    <source>
        <dbReference type="ARBA" id="ARBA00022679"/>
    </source>
</evidence>
<dbReference type="AlphaFoldDB" id="A0A6P6RXG6"/>
<evidence type="ECO:0000256" key="5">
    <source>
        <dbReference type="ARBA" id="ARBA00022723"/>
    </source>
</evidence>
<dbReference type="GO" id="GO:0046872">
    <property type="term" value="F:metal ion binding"/>
    <property type="evidence" value="ECO:0007669"/>
    <property type="project" value="UniProtKB-KW"/>
</dbReference>
<keyword evidence="5" id="KW-0479">Metal-binding</keyword>
<dbReference type="Gene3D" id="3.30.390.130">
    <property type="match status" value="1"/>
</dbReference>
<feature type="region of interest" description="Disordered" evidence="6">
    <location>
        <begin position="508"/>
        <end position="531"/>
    </location>
</feature>
<feature type="compositionally biased region" description="Low complexity" evidence="6">
    <location>
        <begin position="518"/>
        <end position="530"/>
    </location>
</feature>
<dbReference type="InterPro" id="IPR037197">
    <property type="entry name" value="WWE_dom_sf"/>
</dbReference>
<evidence type="ECO:0000256" key="3">
    <source>
        <dbReference type="ARBA" id="ARBA00012483"/>
    </source>
</evidence>